<feature type="compositionally biased region" description="Basic and acidic residues" evidence="1">
    <location>
        <begin position="626"/>
        <end position="637"/>
    </location>
</feature>
<feature type="compositionally biased region" description="Pro residues" evidence="1">
    <location>
        <begin position="227"/>
        <end position="239"/>
    </location>
</feature>
<feature type="compositionally biased region" description="Basic residues" evidence="1">
    <location>
        <begin position="849"/>
        <end position="888"/>
    </location>
</feature>
<protein>
    <submittedName>
        <fullName evidence="2">Uncharacterized protein</fullName>
    </submittedName>
</protein>
<dbReference type="InterPro" id="IPR031937">
    <property type="entry name" value="PNISR"/>
</dbReference>
<keyword evidence="3" id="KW-1185">Reference proteome</keyword>
<feature type="compositionally biased region" description="Basic and acidic residues" evidence="1">
    <location>
        <begin position="758"/>
        <end position="780"/>
    </location>
</feature>
<feature type="region of interest" description="Disordered" evidence="1">
    <location>
        <begin position="450"/>
        <end position="509"/>
    </location>
</feature>
<feature type="compositionally biased region" description="Pro residues" evidence="1">
    <location>
        <begin position="183"/>
        <end position="194"/>
    </location>
</feature>
<dbReference type="PANTHER" id="PTHR31518">
    <property type="entry name" value="ARGININE/SERINE-RICH PROTEIN PNISR"/>
    <property type="match status" value="1"/>
</dbReference>
<dbReference type="AlphaFoldDB" id="A0A182PM64"/>
<feature type="compositionally biased region" description="Basic residues" evidence="1">
    <location>
        <begin position="822"/>
        <end position="841"/>
    </location>
</feature>
<accession>A0A182PM64</accession>
<feature type="compositionally biased region" description="Low complexity" evidence="1">
    <location>
        <begin position="797"/>
        <end position="811"/>
    </location>
</feature>
<dbReference type="VEuPathDB" id="VectorBase:AEPI008037"/>
<feature type="compositionally biased region" description="Basic and acidic residues" evidence="1">
    <location>
        <begin position="604"/>
        <end position="616"/>
    </location>
</feature>
<feature type="compositionally biased region" description="Basic residues" evidence="1">
    <location>
        <begin position="781"/>
        <end position="796"/>
    </location>
</feature>
<reference evidence="2" key="2">
    <citation type="submission" date="2020-05" db="UniProtKB">
        <authorList>
            <consortium name="EnsemblMetazoa"/>
        </authorList>
    </citation>
    <scope>IDENTIFICATION</scope>
    <source>
        <strain evidence="2">Epiroticus2</strain>
    </source>
</reference>
<dbReference type="STRING" id="199890.A0A182PM64"/>
<evidence type="ECO:0000313" key="2">
    <source>
        <dbReference type="EnsemblMetazoa" id="AEPI008037-PA"/>
    </source>
</evidence>
<evidence type="ECO:0000256" key="1">
    <source>
        <dbReference type="SAM" id="MobiDB-lite"/>
    </source>
</evidence>
<sequence>MNRHGGPNSSGRPVDPGHLYSALMSDCGQHPGAFVPGSNAFSLAHYQSMPNDQVDWAALAQQWIKMRETWEQPGMSVRMPSPPPPPSFDRDDFGDGPTSRTVSRPPPQYEHSAPADRFEEQGEAPMEVEREDDGDTPLPPQPPIISGGWSSADSAASWPSAGWPTTSNNTIAQQPPGYLASGKPPPHLTEPPPIVSDSSSAATAVALWHAKNSHLFQMTHPKDGGRPAPPPMVTNPPPSSGRRTFSAQPKPASRPLPGMIEREVKMGHSGSTSSPNAVPEGSRNEAKENFGSGSGTSTINEEKRMMLPAWIREGLEKMEREKQQKLKREQERRLWAERVESQQQSRFSLSPLREEQNAPLSAEESHHQPPRQQRVPEPDEAPPKSREVVELKEEDVEKMTKKILTEIFMETTNEVLTAIAKEELNKVQKRKAKQAVTVTANVGLATAAGGLGLGIYCDSDEDEEEEEEDEPGDGENKKSSGADNGSGNDSDHNSSDDDASDSEAMRRMMEKIRIRQQDFKLTAARIEKWLEDVCGYSPHAETEQQRTSAPTGGSEDGSEDGYERRERDREADELDSDPEQESRDEQSHRYGKTNNGFGSAGSARRGDEQQLASHEHVGRRRRDKRVSRFSDPRDTVRTTHITHVSILATPAAKPTTPVQPASKVEELTVGSVGGLVPTANPTAIPTANAGGRASKAQSEGTVATAGSAANSRLTAAQRSFNSYFNIPTGQTYQTIYSIGSGGSSKGKADQPELSAGCKESDGRTVHHERKKSSERDERDSYRRRHHRDRSHSRSSHSSRTSNASQSGSPDSRTSRSHSSDRRSHRSRSGTRHSSSSRRWHRYERDRSTSRGRSRSPSSRHHRHGRRHKRSRSRSRSRSSSKYSSRRRF</sequence>
<dbReference type="Pfam" id="PF15996">
    <property type="entry name" value="PNISR"/>
    <property type="match status" value="1"/>
</dbReference>
<feature type="region of interest" description="Disordered" evidence="1">
    <location>
        <begin position="320"/>
        <end position="395"/>
    </location>
</feature>
<organism evidence="2 3">
    <name type="scientific">Anopheles epiroticus</name>
    <dbReference type="NCBI Taxonomy" id="199890"/>
    <lineage>
        <taxon>Eukaryota</taxon>
        <taxon>Metazoa</taxon>
        <taxon>Ecdysozoa</taxon>
        <taxon>Arthropoda</taxon>
        <taxon>Hexapoda</taxon>
        <taxon>Insecta</taxon>
        <taxon>Pterygota</taxon>
        <taxon>Neoptera</taxon>
        <taxon>Endopterygota</taxon>
        <taxon>Diptera</taxon>
        <taxon>Nematocera</taxon>
        <taxon>Culicoidea</taxon>
        <taxon>Culicidae</taxon>
        <taxon>Anophelinae</taxon>
        <taxon>Anopheles</taxon>
    </lineage>
</organism>
<reference evidence="3" key="1">
    <citation type="submission" date="2013-03" db="EMBL/GenBank/DDBJ databases">
        <title>The Genome Sequence of Anopheles epiroticus epiroticus2.</title>
        <authorList>
            <consortium name="The Broad Institute Genomics Platform"/>
            <person name="Neafsey D.E."/>
            <person name="Howell P."/>
            <person name="Walker B."/>
            <person name="Young S.K."/>
            <person name="Zeng Q."/>
            <person name="Gargeya S."/>
            <person name="Fitzgerald M."/>
            <person name="Haas B."/>
            <person name="Abouelleil A."/>
            <person name="Allen A.W."/>
            <person name="Alvarado L."/>
            <person name="Arachchi H.M."/>
            <person name="Berlin A.M."/>
            <person name="Chapman S.B."/>
            <person name="Gainer-Dewar J."/>
            <person name="Goldberg J."/>
            <person name="Griggs A."/>
            <person name="Gujja S."/>
            <person name="Hansen M."/>
            <person name="Howarth C."/>
            <person name="Imamovic A."/>
            <person name="Ireland A."/>
            <person name="Larimer J."/>
            <person name="McCowan C."/>
            <person name="Murphy C."/>
            <person name="Pearson M."/>
            <person name="Poon T.W."/>
            <person name="Priest M."/>
            <person name="Roberts A."/>
            <person name="Saif S."/>
            <person name="Shea T."/>
            <person name="Sisk P."/>
            <person name="Sykes S."/>
            <person name="Wortman J."/>
            <person name="Nusbaum C."/>
            <person name="Birren B."/>
        </authorList>
    </citation>
    <scope>NUCLEOTIDE SEQUENCE [LARGE SCALE GENOMIC DNA]</scope>
    <source>
        <strain evidence="3">Epiroticus2</strain>
    </source>
</reference>
<feature type="region of interest" description="Disordered" evidence="1">
    <location>
        <begin position="74"/>
        <end position="201"/>
    </location>
</feature>
<feature type="compositionally biased region" description="Basic and acidic residues" evidence="1">
    <location>
        <begin position="561"/>
        <end position="570"/>
    </location>
</feature>
<dbReference type="EnsemblMetazoa" id="AEPI008037-RA">
    <property type="protein sequence ID" value="AEPI008037-PA"/>
    <property type="gene ID" value="AEPI008037"/>
</dbReference>
<feature type="region of interest" description="Disordered" evidence="1">
    <location>
        <begin position="740"/>
        <end position="888"/>
    </location>
</feature>
<dbReference type="Proteomes" id="UP000075885">
    <property type="component" value="Unassembled WGS sequence"/>
</dbReference>
<feature type="region of interest" description="Disordered" evidence="1">
    <location>
        <begin position="213"/>
        <end position="305"/>
    </location>
</feature>
<feature type="compositionally biased region" description="Basic and acidic residues" evidence="1">
    <location>
        <begin position="320"/>
        <end position="340"/>
    </location>
</feature>
<name>A0A182PM64_9DIPT</name>
<feature type="compositionally biased region" description="Basic and acidic residues" evidence="1">
    <location>
        <begin position="374"/>
        <end position="395"/>
    </location>
</feature>
<feature type="compositionally biased region" description="Low complexity" evidence="1">
    <location>
        <begin position="146"/>
        <end position="164"/>
    </location>
</feature>
<proteinExistence type="predicted"/>
<evidence type="ECO:0000313" key="3">
    <source>
        <dbReference type="Proteomes" id="UP000075885"/>
    </source>
</evidence>
<feature type="region of interest" description="Disordered" evidence="1">
    <location>
        <begin position="538"/>
        <end position="637"/>
    </location>
</feature>
<feature type="compositionally biased region" description="Acidic residues" evidence="1">
    <location>
        <begin position="458"/>
        <end position="473"/>
    </location>
</feature>